<name>A0ABU8TIV7_9HYPH</name>
<dbReference type="PANTHER" id="PTHR35175">
    <property type="entry name" value="DUF1289 DOMAIN-CONTAINING PROTEIN"/>
    <property type="match status" value="1"/>
</dbReference>
<dbReference type="PANTHER" id="PTHR35175:SF2">
    <property type="entry name" value="DUF1289 DOMAIN-CONTAINING PROTEIN"/>
    <property type="match status" value="1"/>
</dbReference>
<dbReference type="EMBL" id="JBAKIA010000004">
    <property type="protein sequence ID" value="MEJ8474095.1"/>
    <property type="molecule type" value="Genomic_DNA"/>
</dbReference>
<dbReference type="RefSeq" id="WP_340273800.1">
    <property type="nucleotide sequence ID" value="NZ_JBAKIA010000004.1"/>
</dbReference>
<keyword evidence="2" id="KW-1185">Reference proteome</keyword>
<dbReference type="Pfam" id="PF06945">
    <property type="entry name" value="DUF1289"/>
    <property type="match status" value="1"/>
</dbReference>
<dbReference type="Proteomes" id="UP001385499">
    <property type="component" value="Unassembled WGS sequence"/>
</dbReference>
<sequence length="115" mass="13177">MRGKTLALWCPARRRQRSVCQLPSSPPLFLWQRAGGDPNQGWRGGVQRPISTLMKSPCIKICQIDQRSHLCLGCYRTLDEIATWSRLSDRERDAIMADMEPRRLAHESQQTKASL</sequence>
<gene>
    <name evidence="1" type="ORF">V6575_08335</name>
</gene>
<reference evidence="1 2" key="1">
    <citation type="submission" date="2024-02" db="EMBL/GenBank/DDBJ databases">
        <title>Roseibium algae sp. nov., isolated from marine alga (Grateloupia sp.), showing potential in myo-inositol conversion.</title>
        <authorList>
            <person name="Wang Y."/>
        </authorList>
    </citation>
    <scope>NUCLEOTIDE SEQUENCE [LARGE SCALE GENOMIC DNA]</scope>
    <source>
        <strain evidence="1 2">H3510</strain>
    </source>
</reference>
<comment type="caution">
    <text evidence="1">The sequence shown here is derived from an EMBL/GenBank/DDBJ whole genome shotgun (WGS) entry which is preliminary data.</text>
</comment>
<organism evidence="1 2">
    <name type="scientific">Roseibium algae</name>
    <dbReference type="NCBI Taxonomy" id="3123038"/>
    <lineage>
        <taxon>Bacteria</taxon>
        <taxon>Pseudomonadati</taxon>
        <taxon>Pseudomonadota</taxon>
        <taxon>Alphaproteobacteria</taxon>
        <taxon>Hyphomicrobiales</taxon>
        <taxon>Stappiaceae</taxon>
        <taxon>Roseibium</taxon>
    </lineage>
</organism>
<dbReference type="InterPro" id="IPR010710">
    <property type="entry name" value="DUF1289"/>
</dbReference>
<accession>A0ABU8TIV7</accession>
<evidence type="ECO:0000313" key="2">
    <source>
        <dbReference type="Proteomes" id="UP001385499"/>
    </source>
</evidence>
<evidence type="ECO:0000313" key="1">
    <source>
        <dbReference type="EMBL" id="MEJ8474095.1"/>
    </source>
</evidence>
<proteinExistence type="predicted"/>
<protein>
    <submittedName>
        <fullName evidence="1">DUF1289 domain-containing protein</fullName>
    </submittedName>
</protein>